<protein>
    <submittedName>
        <fullName evidence="2">Uncharacterized protein</fullName>
    </submittedName>
</protein>
<evidence type="ECO:0000256" key="1">
    <source>
        <dbReference type="SAM" id="MobiDB-lite"/>
    </source>
</evidence>
<evidence type="ECO:0000313" key="2">
    <source>
        <dbReference type="EMBL" id="TEB05161.1"/>
    </source>
</evidence>
<feature type="region of interest" description="Disordered" evidence="1">
    <location>
        <begin position="76"/>
        <end position="99"/>
    </location>
</feature>
<keyword evidence="3" id="KW-1185">Reference proteome</keyword>
<sequence>MKWMNRRSQSKSQLRGEVFRINGEKEPQANAPQFSTTRPSFYPVGRRGTDVVVYGAAGKQRCRSSGSEIGIAFRMERKDHTLGGTSNKSGRQNESTQSKMIYRKTKPLCSKRTTHKESYGKRGKRTKLTNGRNRHNGRGVEERGKRDHSVKPEVDAWTGTLREYEAVERKHTEFCIPFPLRHHPARNLQLRP</sequence>
<organism evidence="2 3">
    <name type="scientific">Coprinellus micaceus</name>
    <name type="common">Glistening ink-cap mushroom</name>
    <name type="synonym">Coprinus micaceus</name>
    <dbReference type="NCBI Taxonomy" id="71717"/>
    <lineage>
        <taxon>Eukaryota</taxon>
        <taxon>Fungi</taxon>
        <taxon>Dikarya</taxon>
        <taxon>Basidiomycota</taxon>
        <taxon>Agaricomycotina</taxon>
        <taxon>Agaricomycetes</taxon>
        <taxon>Agaricomycetidae</taxon>
        <taxon>Agaricales</taxon>
        <taxon>Agaricineae</taxon>
        <taxon>Psathyrellaceae</taxon>
        <taxon>Coprinellus</taxon>
    </lineage>
</organism>
<feature type="region of interest" description="Disordered" evidence="1">
    <location>
        <begin position="114"/>
        <end position="150"/>
    </location>
</feature>
<dbReference type="Proteomes" id="UP000298030">
    <property type="component" value="Unassembled WGS sequence"/>
</dbReference>
<proteinExistence type="predicted"/>
<feature type="compositionally biased region" description="Polar residues" evidence="1">
    <location>
        <begin position="30"/>
        <end position="39"/>
    </location>
</feature>
<evidence type="ECO:0000313" key="3">
    <source>
        <dbReference type="Proteomes" id="UP000298030"/>
    </source>
</evidence>
<dbReference type="EMBL" id="QPFP01000602">
    <property type="protein sequence ID" value="TEB05161.1"/>
    <property type="molecule type" value="Genomic_DNA"/>
</dbReference>
<comment type="caution">
    <text evidence="2">The sequence shown here is derived from an EMBL/GenBank/DDBJ whole genome shotgun (WGS) entry which is preliminary data.</text>
</comment>
<reference evidence="2 3" key="1">
    <citation type="journal article" date="2019" name="Nat. Ecol. Evol.">
        <title>Megaphylogeny resolves global patterns of mushroom evolution.</title>
        <authorList>
            <person name="Varga T."/>
            <person name="Krizsan K."/>
            <person name="Foldi C."/>
            <person name="Dima B."/>
            <person name="Sanchez-Garcia M."/>
            <person name="Sanchez-Ramirez S."/>
            <person name="Szollosi G.J."/>
            <person name="Szarkandi J.G."/>
            <person name="Papp V."/>
            <person name="Albert L."/>
            <person name="Andreopoulos W."/>
            <person name="Angelini C."/>
            <person name="Antonin V."/>
            <person name="Barry K.W."/>
            <person name="Bougher N.L."/>
            <person name="Buchanan P."/>
            <person name="Buyck B."/>
            <person name="Bense V."/>
            <person name="Catcheside P."/>
            <person name="Chovatia M."/>
            <person name="Cooper J."/>
            <person name="Damon W."/>
            <person name="Desjardin D."/>
            <person name="Finy P."/>
            <person name="Geml J."/>
            <person name="Haridas S."/>
            <person name="Hughes K."/>
            <person name="Justo A."/>
            <person name="Karasinski D."/>
            <person name="Kautmanova I."/>
            <person name="Kiss B."/>
            <person name="Kocsube S."/>
            <person name="Kotiranta H."/>
            <person name="LaButti K.M."/>
            <person name="Lechner B.E."/>
            <person name="Liimatainen K."/>
            <person name="Lipzen A."/>
            <person name="Lukacs Z."/>
            <person name="Mihaltcheva S."/>
            <person name="Morgado L.N."/>
            <person name="Niskanen T."/>
            <person name="Noordeloos M.E."/>
            <person name="Ohm R.A."/>
            <person name="Ortiz-Santana B."/>
            <person name="Ovrebo C."/>
            <person name="Racz N."/>
            <person name="Riley R."/>
            <person name="Savchenko A."/>
            <person name="Shiryaev A."/>
            <person name="Soop K."/>
            <person name="Spirin V."/>
            <person name="Szebenyi C."/>
            <person name="Tomsovsky M."/>
            <person name="Tulloss R.E."/>
            <person name="Uehling J."/>
            <person name="Grigoriev I.V."/>
            <person name="Vagvolgyi C."/>
            <person name="Papp T."/>
            <person name="Martin F.M."/>
            <person name="Miettinen O."/>
            <person name="Hibbett D.S."/>
            <person name="Nagy L.G."/>
        </authorList>
    </citation>
    <scope>NUCLEOTIDE SEQUENCE [LARGE SCALE GENOMIC DNA]</scope>
    <source>
        <strain evidence="2 3">FP101781</strain>
    </source>
</reference>
<accession>A0A4Y7R932</accession>
<feature type="compositionally biased region" description="Basic residues" evidence="1">
    <location>
        <begin position="121"/>
        <end position="137"/>
    </location>
</feature>
<feature type="compositionally biased region" description="Polar residues" evidence="1">
    <location>
        <begin position="83"/>
        <end position="99"/>
    </location>
</feature>
<feature type="compositionally biased region" description="Basic and acidic residues" evidence="1">
    <location>
        <begin position="138"/>
        <end position="150"/>
    </location>
</feature>
<name>A0A4Y7R932_COPMI</name>
<dbReference type="AlphaFoldDB" id="A0A4Y7R932"/>
<gene>
    <name evidence="2" type="ORF">FA13DRAFT_1263925</name>
</gene>
<feature type="region of interest" description="Disordered" evidence="1">
    <location>
        <begin position="1"/>
        <end position="40"/>
    </location>
</feature>